<dbReference type="AlphaFoldDB" id="A0AAD7EHH2"/>
<name>A0AAD7EHH2_9AGAR</name>
<keyword evidence="3" id="KW-1185">Reference proteome</keyword>
<feature type="compositionally biased region" description="Basic and acidic residues" evidence="1">
    <location>
        <begin position="82"/>
        <end position="98"/>
    </location>
</feature>
<proteinExistence type="predicted"/>
<gene>
    <name evidence="2" type="ORF">DFH08DRAFT_1028048</name>
</gene>
<reference evidence="2" key="1">
    <citation type="submission" date="2023-03" db="EMBL/GenBank/DDBJ databases">
        <title>Massive genome expansion in bonnet fungi (Mycena s.s.) driven by repeated elements and novel gene families across ecological guilds.</title>
        <authorList>
            <consortium name="Lawrence Berkeley National Laboratory"/>
            <person name="Harder C.B."/>
            <person name="Miyauchi S."/>
            <person name="Viragh M."/>
            <person name="Kuo A."/>
            <person name="Thoen E."/>
            <person name="Andreopoulos B."/>
            <person name="Lu D."/>
            <person name="Skrede I."/>
            <person name="Drula E."/>
            <person name="Henrissat B."/>
            <person name="Morin E."/>
            <person name="Kohler A."/>
            <person name="Barry K."/>
            <person name="LaButti K."/>
            <person name="Morin E."/>
            <person name="Salamov A."/>
            <person name="Lipzen A."/>
            <person name="Mereny Z."/>
            <person name="Hegedus B."/>
            <person name="Baldrian P."/>
            <person name="Stursova M."/>
            <person name="Weitz H."/>
            <person name="Taylor A."/>
            <person name="Grigoriev I.V."/>
            <person name="Nagy L.G."/>
            <person name="Martin F."/>
            <person name="Kauserud H."/>
        </authorList>
    </citation>
    <scope>NUCLEOTIDE SEQUENCE</scope>
    <source>
        <strain evidence="2">CBHHK002</strain>
    </source>
</reference>
<protein>
    <submittedName>
        <fullName evidence="2">Uncharacterized protein</fullName>
    </submittedName>
</protein>
<dbReference type="EMBL" id="JARIHO010000043">
    <property type="protein sequence ID" value="KAJ7325958.1"/>
    <property type="molecule type" value="Genomic_DNA"/>
</dbReference>
<accession>A0AAD7EHH2</accession>
<sequence length="212" mass="23589">MLEADMAVERKEEASCQPPMLAIMPIIRPLRWRGRVPCDTGLGIVTVPVQDGWTDGQTGNRPVLSLGYWSPQHAVPSPDSSEEGRPVHRKTEGRTDDYGRNFCSENSVNIVEIVAEIVADPFVSRSLLISDVKTRSSSTCMMFPPSYYMSDEDWDSIKLVSEWPFLFKGATAKISTTKKPILSETHTIFRIKSSICNLPVLINSTMARLTGP</sequence>
<evidence type="ECO:0000313" key="2">
    <source>
        <dbReference type="EMBL" id="KAJ7325958.1"/>
    </source>
</evidence>
<organism evidence="2 3">
    <name type="scientific">Mycena albidolilacea</name>
    <dbReference type="NCBI Taxonomy" id="1033008"/>
    <lineage>
        <taxon>Eukaryota</taxon>
        <taxon>Fungi</taxon>
        <taxon>Dikarya</taxon>
        <taxon>Basidiomycota</taxon>
        <taxon>Agaricomycotina</taxon>
        <taxon>Agaricomycetes</taxon>
        <taxon>Agaricomycetidae</taxon>
        <taxon>Agaricales</taxon>
        <taxon>Marasmiineae</taxon>
        <taxon>Mycenaceae</taxon>
        <taxon>Mycena</taxon>
    </lineage>
</organism>
<feature type="region of interest" description="Disordered" evidence="1">
    <location>
        <begin position="72"/>
        <end position="98"/>
    </location>
</feature>
<evidence type="ECO:0000313" key="3">
    <source>
        <dbReference type="Proteomes" id="UP001218218"/>
    </source>
</evidence>
<evidence type="ECO:0000256" key="1">
    <source>
        <dbReference type="SAM" id="MobiDB-lite"/>
    </source>
</evidence>
<comment type="caution">
    <text evidence="2">The sequence shown here is derived from an EMBL/GenBank/DDBJ whole genome shotgun (WGS) entry which is preliminary data.</text>
</comment>
<dbReference type="Proteomes" id="UP001218218">
    <property type="component" value="Unassembled WGS sequence"/>
</dbReference>